<organism evidence="1">
    <name type="scientific">Anguilla anguilla</name>
    <name type="common">European freshwater eel</name>
    <name type="synonym">Muraena anguilla</name>
    <dbReference type="NCBI Taxonomy" id="7936"/>
    <lineage>
        <taxon>Eukaryota</taxon>
        <taxon>Metazoa</taxon>
        <taxon>Chordata</taxon>
        <taxon>Craniata</taxon>
        <taxon>Vertebrata</taxon>
        <taxon>Euteleostomi</taxon>
        <taxon>Actinopterygii</taxon>
        <taxon>Neopterygii</taxon>
        <taxon>Teleostei</taxon>
        <taxon>Anguilliformes</taxon>
        <taxon>Anguillidae</taxon>
        <taxon>Anguilla</taxon>
    </lineage>
</organism>
<proteinExistence type="predicted"/>
<dbReference type="AlphaFoldDB" id="A0A0E9QJH8"/>
<name>A0A0E9QJH8_ANGAN</name>
<dbReference type="EMBL" id="GBXM01091653">
    <property type="protein sequence ID" value="JAH16924.1"/>
    <property type="molecule type" value="Transcribed_RNA"/>
</dbReference>
<reference evidence="1" key="2">
    <citation type="journal article" date="2015" name="Fish Shellfish Immunol.">
        <title>Early steps in the European eel (Anguilla anguilla)-Vibrio vulnificus interaction in the gills: Role of the RtxA13 toxin.</title>
        <authorList>
            <person name="Callol A."/>
            <person name="Pajuelo D."/>
            <person name="Ebbesson L."/>
            <person name="Teles M."/>
            <person name="MacKenzie S."/>
            <person name="Amaro C."/>
        </authorList>
    </citation>
    <scope>NUCLEOTIDE SEQUENCE</scope>
</reference>
<sequence>MNSCNGNTIKTEIGEKYCTVCSVLGSVLIVYLSNLCKCFKMNKL</sequence>
<reference evidence="1" key="1">
    <citation type="submission" date="2014-11" db="EMBL/GenBank/DDBJ databases">
        <authorList>
            <person name="Amaro Gonzalez C."/>
        </authorList>
    </citation>
    <scope>NUCLEOTIDE SEQUENCE</scope>
</reference>
<accession>A0A0E9QJH8</accession>
<evidence type="ECO:0000313" key="1">
    <source>
        <dbReference type="EMBL" id="JAH16924.1"/>
    </source>
</evidence>
<protein>
    <submittedName>
        <fullName evidence="1">Uncharacterized protein</fullName>
    </submittedName>
</protein>